<dbReference type="InterPro" id="IPR036791">
    <property type="entry name" value="Ribosomal_bL9_C_sf"/>
</dbReference>
<evidence type="ECO:0000259" key="8">
    <source>
        <dbReference type="PROSITE" id="PS00651"/>
    </source>
</evidence>
<proteinExistence type="inferred from homology"/>
<dbReference type="AlphaFoldDB" id="A0A917SDH3"/>
<dbReference type="Pfam" id="PF03948">
    <property type="entry name" value="Ribosomal_L9_C"/>
    <property type="match status" value="1"/>
</dbReference>
<dbReference type="GO" id="GO:1990904">
    <property type="term" value="C:ribonucleoprotein complex"/>
    <property type="evidence" value="ECO:0007669"/>
    <property type="project" value="UniProtKB-KW"/>
</dbReference>
<dbReference type="InterPro" id="IPR020070">
    <property type="entry name" value="Ribosomal_bL9_N"/>
</dbReference>
<evidence type="ECO:0000256" key="1">
    <source>
        <dbReference type="ARBA" id="ARBA00010605"/>
    </source>
</evidence>
<dbReference type="GO" id="GO:0019843">
    <property type="term" value="F:rRNA binding"/>
    <property type="evidence" value="ECO:0007669"/>
    <property type="project" value="UniProtKB-UniRule"/>
</dbReference>
<evidence type="ECO:0000256" key="7">
    <source>
        <dbReference type="HAMAP-Rule" id="MF_00503"/>
    </source>
</evidence>
<dbReference type="EMBL" id="BMMZ01000007">
    <property type="protein sequence ID" value="GGL69486.1"/>
    <property type="molecule type" value="Genomic_DNA"/>
</dbReference>
<accession>A0A917SDH3</accession>
<dbReference type="InterPro" id="IPR020594">
    <property type="entry name" value="Ribosomal_bL9_bac/chp"/>
</dbReference>
<gene>
    <name evidence="7 9" type="primary">rplI</name>
    <name evidence="9" type="ORF">GCM10011575_30140</name>
</gene>
<dbReference type="FunFam" id="3.40.5.10:FF:000003">
    <property type="entry name" value="50S ribosomal protein L9"/>
    <property type="match status" value="1"/>
</dbReference>
<dbReference type="PANTHER" id="PTHR21368">
    <property type="entry name" value="50S RIBOSOMAL PROTEIN L9"/>
    <property type="match status" value="1"/>
</dbReference>
<name>A0A917SDH3_9ACTN</name>
<dbReference type="RefSeq" id="WP_188896198.1">
    <property type="nucleotide sequence ID" value="NZ_BMMZ01000007.1"/>
</dbReference>
<evidence type="ECO:0000256" key="6">
    <source>
        <dbReference type="ARBA" id="ARBA00035292"/>
    </source>
</evidence>
<comment type="caution">
    <text evidence="9">The sequence shown here is derived from an EMBL/GenBank/DDBJ whole genome shotgun (WGS) entry which is preliminary data.</text>
</comment>
<dbReference type="InterPro" id="IPR009027">
    <property type="entry name" value="Ribosomal_bL9/RNase_H1_N"/>
</dbReference>
<dbReference type="SUPFAM" id="SSF55658">
    <property type="entry name" value="L9 N-domain-like"/>
    <property type="match status" value="1"/>
</dbReference>
<dbReference type="Proteomes" id="UP000613840">
    <property type="component" value="Unassembled WGS sequence"/>
</dbReference>
<feature type="domain" description="Ribosomal protein L9" evidence="8">
    <location>
        <begin position="13"/>
        <end position="40"/>
    </location>
</feature>
<evidence type="ECO:0000313" key="9">
    <source>
        <dbReference type="EMBL" id="GGL69486.1"/>
    </source>
</evidence>
<evidence type="ECO:0000256" key="5">
    <source>
        <dbReference type="ARBA" id="ARBA00023274"/>
    </source>
</evidence>
<dbReference type="Pfam" id="PF01281">
    <property type="entry name" value="Ribosomal_L9_N"/>
    <property type="match status" value="1"/>
</dbReference>
<keyword evidence="3 7" id="KW-0694">RNA-binding</keyword>
<dbReference type="Gene3D" id="3.40.5.10">
    <property type="entry name" value="Ribosomal protein L9, N-terminal domain"/>
    <property type="match status" value="1"/>
</dbReference>
<reference evidence="9" key="1">
    <citation type="journal article" date="2014" name="Int. J. Syst. Evol. Microbiol.">
        <title>Complete genome sequence of Corynebacterium casei LMG S-19264T (=DSM 44701T), isolated from a smear-ripened cheese.</title>
        <authorList>
            <consortium name="US DOE Joint Genome Institute (JGI-PGF)"/>
            <person name="Walter F."/>
            <person name="Albersmeier A."/>
            <person name="Kalinowski J."/>
            <person name="Ruckert C."/>
        </authorList>
    </citation>
    <scope>NUCLEOTIDE SEQUENCE</scope>
    <source>
        <strain evidence="9">CGMCC 4.7306</strain>
    </source>
</reference>
<dbReference type="GO" id="GO:0006412">
    <property type="term" value="P:translation"/>
    <property type="evidence" value="ECO:0007669"/>
    <property type="project" value="UniProtKB-UniRule"/>
</dbReference>
<protein>
    <recommendedName>
        <fullName evidence="6 7">Large ribosomal subunit protein bL9</fullName>
    </recommendedName>
</protein>
<evidence type="ECO:0000256" key="3">
    <source>
        <dbReference type="ARBA" id="ARBA00022884"/>
    </source>
</evidence>
<dbReference type="Gene3D" id="3.10.430.100">
    <property type="entry name" value="Ribosomal protein L9, C-terminal domain"/>
    <property type="match status" value="1"/>
</dbReference>
<evidence type="ECO:0000256" key="4">
    <source>
        <dbReference type="ARBA" id="ARBA00022980"/>
    </source>
</evidence>
<dbReference type="HAMAP" id="MF_00503">
    <property type="entry name" value="Ribosomal_bL9"/>
    <property type="match status" value="1"/>
</dbReference>
<comment type="function">
    <text evidence="7">Binds to the 23S rRNA.</text>
</comment>
<organism evidence="9 10">
    <name type="scientific">Microlunatus endophyticus</name>
    <dbReference type="NCBI Taxonomy" id="1716077"/>
    <lineage>
        <taxon>Bacteria</taxon>
        <taxon>Bacillati</taxon>
        <taxon>Actinomycetota</taxon>
        <taxon>Actinomycetes</taxon>
        <taxon>Propionibacteriales</taxon>
        <taxon>Propionibacteriaceae</taxon>
        <taxon>Microlunatus</taxon>
    </lineage>
</organism>
<keyword evidence="4 7" id="KW-0689">Ribosomal protein</keyword>
<keyword evidence="5 7" id="KW-0687">Ribonucleoprotein</keyword>
<reference evidence="9" key="2">
    <citation type="submission" date="2020-09" db="EMBL/GenBank/DDBJ databases">
        <authorList>
            <person name="Sun Q."/>
            <person name="Zhou Y."/>
        </authorList>
    </citation>
    <scope>NUCLEOTIDE SEQUENCE</scope>
    <source>
        <strain evidence="9">CGMCC 4.7306</strain>
    </source>
</reference>
<dbReference type="InterPro" id="IPR020069">
    <property type="entry name" value="Ribosomal_bL9_C"/>
</dbReference>
<dbReference type="NCBIfam" id="TIGR00158">
    <property type="entry name" value="L9"/>
    <property type="match status" value="1"/>
</dbReference>
<keyword evidence="10" id="KW-1185">Reference proteome</keyword>
<comment type="similarity">
    <text evidence="1 7">Belongs to the bacterial ribosomal protein bL9 family.</text>
</comment>
<dbReference type="GO" id="GO:0003735">
    <property type="term" value="F:structural constituent of ribosome"/>
    <property type="evidence" value="ECO:0007669"/>
    <property type="project" value="InterPro"/>
</dbReference>
<dbReference type="InterPro" id="IPR000244">
    <property type="entry name" value="Ribosomal_bL9"/>
</dbReference>
<sequence length="149" mass="16055">MKLILTAPVDNLGVAGDIVDVKDGYGRNFLVPRGFAISWTKGAEKQIDGIKRARDAREIRGIEHAQQVREQLEKVEVEVEVRTSESGKLFGSVTPSSIVTAIKKSGGPAIDKRAVQVTKPIRTLGQHTVGIKLHDAVTAHIPVTVVAEA</sequence>
<dbReference type="SUPFAM" id="SSF55653">
    <property type="entry name" value="Ribosomal protein L9 C-domain"/>
    <property type="match status" value="1"/>
</dbReference>
<evidence type="ECO:0000313" key="10">
    <source>
        <dbReference type="Proteomes" id="UP000613840"/>
    </source>
</evidence>
<keyword evidence="2 7" id="KW-0699">rRNA-binding</keyword>
<dbReference type="InterPro" id="IPR036935">
    <property type="entry name" value="Ribosomal_bL9_N_sf"/>
</dbReference>
<dbReference type="GO" id="GO:0005840">
    <property type="term" value="C:ribosome"/>
    <property type="evidence" value="ECO:0007669"/>
    <property type="project" value="UniProtKB-KW"/>
</dbReference>
<evidence type="ECO:0000256" key="2">
    <source>
        <dbReference type="ARBA" id="ARBA00022730"/>
    </source>
</evidence>
<dbReference type="PROSITE" id="PS00651">
    <property type="entry name" value="RIBOSOMAL_L9"/>
    <property type="match status" value="1"/>
</dbReference>